<dbReference type="PANTHER" id="PTHR43185:SF1">
    <property type="entry name" value="FE(2+) TRANSPORTER FEOB"/>
    <property type="match status" value="1"/>
</dbReference>
<evidence type="ECO:0000313" key="6">
    <source>
        <dbReference type="Proteomes" id="UP000004725"/>
    </source>
</evidence>
<proteinExistence type="predicted"/>
<feature type="domain" description="G" evidence="2">
    <location>
        <begin position="2"/>
        <end position="107"/>
    </location>
</feature>
<dbReference type="InterPro" id="IPR027417">
    <property type="entry name" value="P-loop_NTPase"/>
</dbReference>
<dbReference type="Pfam" id="PF07670">
    <property type="entry name" value="Gate"/>
    <property type="match status" value="1"/>
</dbReference>
<evidence type="ECO:0000313" key="4">
    <source>
        <dbReference type="EMBL" id="ANU09539.1"/>
    </source>
</evidence>
<feature type="transmembrane region" description="Helical" evidence="1">
    <location>
        <begin position="514"/>
        <end position="538"/>
    </location>
</feature>
<dbReference type="GO" id="GO:0015093">
    <property type="term" value="F:ferrous iron transmembrane transporter activity"/>
    <property type="evidence" value="ECO:0007669"/>
    <property type="project" value="TreeGrafter"/>
</dbReference>
<dbReference type="SUPFAM" id="SSF52540">
    <property type="entry name" value="P-loop containing nucleoside triphosphate hydrolases"/>
    <property type="match status" value="1"/>
</dbReference>
<keyword evidence="1" id="KW-1133">Transmembrane helix</keyword>
<evidence type="ECO:0000313" key="7">
    <source>
        <dbReference type="Proteomes" id="UP000092661"/>
    </source>
</evidence>
<dbReference type="GO" id="GO:0005525">
    <property type="term" value="F:GTP binding"/>
    <property type="evidence" value="ECO:0007669"/>
    <property type="project" value="InterPro"/>
</dbReference>
<gene>
    <name evidence="5" type="ORF">A1A1_18462</name>
    <name evidence="4" type="ORF">BBH88_04060</name>
</gene>
<dbReference type="EMBL" id="CP016534">
    <property type="protein sequence ID" value="ANU09539.1"/>
    <property type="molecule type" value="Genomic_DNA"/>
</dbReference>
<feature type="transmembrane region" description="Helical" evidence="1">
    <location>
        <begin position="351"/>
        <end position="372"/>
    </location>
</feature>
<feature type="domain" description="Nucleoside transporter/FeoB GTPase Gate" evidence="3">
    <location>
        <begin position="252"/>
        <end position="347"/>
    </location>
</feature>
<evidence type="ECO:0000256" key="1">
    <source>
        <dbReference type="SAM" id="Phobius"/>
    </source>
</evidence>
<organism evidence="5 6">
    <name type="scientific">Planococcus antarcticus DSM 14505</name>
    <dbReference type="NCBI Taxonomy" id="1185653"/>
    <lineage>
        <taxon>Bacteria</taxon>
        <taxon>Bacillati</taxon>
        <taxon>Bacillota</taxon>
        <taxon>Bacilli</taxon>
        <taxon>Bacillales</taxon>
        <taxon>Caryophanaceae</taxon>
        <taxon>Planococcus</taxon>
    </lineage>
</organism>
<dbReference type="GO" id="GO:0005886">
    <property type="term" value="C:plasma membrane"/>
    <property type="evidence" value="ECO:0007669"/>
    <property type="project" value="TreeGrafter"/>
</dbReference>
<reference evidence="4" key="3">
    <citation type="submission" date="2016-10" db="EMBL/GenBank/DDBJ databases">
        <authorList>
            <person name="See-Too W.S."/>
        </authorList>
    </citation>
    <scope>NUCLEOTIDE SEQUENCE</scope>
    <source>
        <strain evidence="4">DSM 14505</strain>
    </source>
</reference>
<feature type="transmembrane region" description="Helical" evidence="1">
    <location>
        <begin position="242"/>
        <end position="268"/>
    </location>
</feature>
<dbReference type="InterPro" id="IPR011642">
    <property type="entry name" value="Gate_dom"/>
</dbReference>
<sequence>MRIVLVGLESSGKTTLLNRLSPKKYPSQGSNVRGATSRIGEVKEQHHHYIDTPGVRLGSELVTSKYTKKTAATADQLWLVVRGTHFLEELKALESLFSIKEVPTAIIVTFQDKMDESSKKALMGFKDARDFPLCLIDTRSYNPELVKQLNDSARQVTNEELIKIYRLPLKKVKTSKPLFHHPIWGPYFALTVLMSVYVLPIFLAYQFSSRAEAFVDLHVLAHLEKWSSALPEPFYTLTLGDYGLISLGIYSFVWAFPVVLLFSMTVAITEESGLKDLITDGLDSAMRRFGLTGQDLVPIISGFGCNVVAMEATRSCNVCSRKNCISVISFGSACSYQMGATLSVFGASGNIILVVPYTAALMMVSLIHVKIWNRSIAIPKLQKHQSFLQRPSLKTISYRTKPVISQFLFQAMPIFLIICLVASVMEMIGGMAVLSLFAAPFLALFGLPEQVAPAFIASIFRKDGILLLNQGSGSLLEQITTGQLFLAVFFCSTFTACLVTLMKIAKELSIKDALAIAGKQMATSSASVAVFAFILYVIL</sequence>
<evidence type="ECO:0000259" key="3">
    <source>
        <dbReference type="Pfam" id="PF07670"/>
    </source>
</evidence>
<feature type="transmembrane region" description="Helical" evidence="1">
    <location>
        <begin position="183"/>
        <end position="205"/>
    </location>
</feature>
<dbReference type="Proteomes" id="UP000092661">
    <property type="component" value="Chromosome"/>
</dbReference>
<evidence type="ECO:0000259" key="2">
    <source>
        <dbReference type="Pfam" id="PF01926"/>
    </source>
</evidence>
<feature type="transmembrane region" description="Helical" evidence="1">
    <location>
        <begin position="484"/>
        <end position="502"/>
    </location>
</feature>
<feature type="transmembrane region" description="Helical" evidence="1">
    <location>
        <begin position="414"/>
        <end position="439"/>
    </location>
</feature>
<dbReference type="Proteomes" id="UP000004725">
    <property type="component" value="Unassembled WGS sequence"/>
</dbReference>
<name>A0A1C7DDE6_9BACL</name>
<dbReference type="InterPro" id="IPR006073">
    <property type="entry name" value="GTP-bd"/>
</dbReference>
<dbReference type="PANTHER" id="PTHR43185">
    <property type="entry name" value="FERROUS IRON TRANSPORT PROTEIN B"/>
    <property type="match status" value="1"/>
</dbReference>
<dbReference type="RefSeq" id="WP_006831623.1">
    <property type="nucleotide sequence ID" value="NZ_AJYB01000104.1"/>
</dbReference>
<dbReference type="KEGG" id="pana:BBH88_04060"/>
<dbReference type="AlphaFoldDB" id="A0A1C7DDE6"/>
<dbReference type="eggNOG" id="COG0370">
    <property type="taxonomic scope" value="Bacteria"/>
</dbReference>
<reference evidence="5 6" key="1">
    <citation type="journal article" date="2012" name="J. Bacteriol.">
        <title>Genome Sequence of the Antarctic Psychrophile Bacterium Planococcus antarcticus DSM 14505.</title>
        <authorList>
            <person name="Margolles A."/>
            <person name="Gueimonde M."/>
            <person name="Sanchez B."/>
        </authorList>
    </citation>
    <scope>NUCLEOTIDE SEQUENCE [LARGE SCALE GENOMIC DNA]</scope>
    <source>
        <strain evidence="5 6">DSM 14505</strain>
    </source>
</reference>
<keyword evidence="1" id="KW-0472">Membrane</keyword>
<dbReference type="OrthoDB" id="9809127at2"/>
<reference evidence="7" key="2">
    <citation type="submission" date="2016-07" db="EMBL/GenBank/DDBJ databases">
        <authorList>
            <person name="See-Too W.S."/>
        </authorList>
    </citation>
    <scope>NUCLEOTIDE SEQUENCE [LARGE SCALE GENOMIC DNA]</scope>
    <source>
        <strain evidence="7">DSM 14505</strain>
    </source>
</reference>
<evidence type="ECO:0000313" key="5">
    <source>
        <dbReference type="EMBL" id="EIM05002.1"/>
    </source>
</evidence>
<protein>
    <submittedName>
        <fullName evidence="5">Uncharacterized protein</fullName>
    </submittedName>
</protein>
<accession>A0A1C7DDE6</accession>
<dbReference type="Gene3D" id="3.40.50.300">
    <property type="entry name" value="P-loop containing nucleotide triphosphate hydrolases"/>
    <property type="match status" value="1"/>
</dbReference>
<keyword evidence="1" id="KW-0812">Transmembrane</keyword>
<dbReference type="InterPro" id="IPR050860">
    <property type="entry name" value="FeoB_GTPase"/>
</dbReference>
<keyword evidence="7" id="KW-1185">Reference proteome</keyword>
<dbReference type="EMBL" id="AJYB01000104">
    <property type="protein sequence ID" value="EIM05002.1"/>
    <property type="molecule type" value="Genomic_DNA"/>
</dbReference>
<dbReference type="Pfam" id="PF01926">
    <property type="entry name" value="MMR_HSR1"/>
    <property type="match status" value="1"/>
</dbReference>